<organism evidence="3 4">
    <name type="scientific">Desulfuromonas soudanensis</name>
    <dbReference type="NCBI Taxonomy" id="1603606"/>
    <lineage>
        <taxon>Bacteria</taxon>
        <taxon>Pseudomonadati</taxon>
        <taxon>Thermodesulfobacteriota</taxon>
        <taxon>Desulfuromonadia</taxon>
        <taxon>Desulfuromonadales</taxon>
        <taxon>Desulfuromonadaceae</taxon>
        <taxon>Desulfuromonas</taxon>
    </lineage>
</organism>
<evidence type="ECO:0000256" key="1">
    <source>
        <dbReference type="SAM" id="MobiDB-lite"/>
    </source>
</evidence>
<feature type="transmembrane region" description="Helical" evidence="2">
    <location>
        <begin position="115"/>
        <end position="132"/>
    </location>
</feature>
<dbReference type="RefSeq" id="WP_198300375.1">
    <property type="nucleotide sequence ID" value="NZ_CP010802.1"/>
</dbReference>
<dbReference type="EMBL" id="CP010802">
    <property type="protein sequence ID" value="ALC16040.1"/>
    <property type="molecule type" value="Genomic_DNA"/>
</dbReference>
<feature type="transmembrane region" description="Helical" evidence="2">
    <location>
        <begin position="47"/>
        <end position="74"/>
    </location>
</feature>
<evidence type="ECO:0000313" key="3">
    <source>
        <dbReference type="EMBL" id="ALC16040.1"/>
    </source>
</evidence>
<keyword evidence="2" id="KW-0472">Membrane</keyword>
<dbReference type="Proteomes" id="UP000057158">
    <property type="component" value="Chromosome"/>
</dbReference>
<protein>
    <recommendedName>
        <fullName evidence="5">Menaquinol oxidoreductase</fullName>
    </recommendedName>
</protein>
<dbReference type="AlphaFoldDB" id="A0A0M4CZQ0"/>
<reference evidence="3 4" key="1">
    <citation type="submission" date="2015-07" db="EMBL/GenBank/DDBJ databases">
        <title>Isolation and Genomic Characterization of a Novel Halophilic Metal-Reducing Deltaproteobacterium from the Deep Subsurface.</title>
        <authorList>
            <person name="Badalamenti J.P."/>
            <person name="Summers Z.M."/>
            <person name="Gralnick J.A."/>
            <person name="Bond D.R."/>
        </authorList>
    </citation>
    <scope>NUCLEOTIDE SEQUENCE [LARGE SCALE GENOMIC DNA]</scope>
    <source>
        <strain evidence="3 4">WTL</strain>
    </source>
</reference>
<evidence type="ECO:0000256" key="2">
    <source>
        <dbReference type="SAM" id="Phobius"/>
    </source>
</evidence>
<dbReference type="PATRIC" id="fig|1603606.3.peg.1377"/>
<proteinExistence type="predicted"/>
<gene>
    <name evidence="3" type="ORF">DSOUD_1259</name>
</gene>
<keyword evidence="4" id="KW-1185">Reference proteome</keyword>
<sequence length="185" mass="20219">METGQQKGLEGPELTNSAAGSEGEGGGRLEACSLRIKGLRGRPVQGALGVVLFVLLSLLALRVEALFPVIPAGLRRLLGASPSTDLINIALVVYSFSALILILSRMMGGDLRYRGWVHLGYMGGFFLFYLYAGALKENFWAIFAAGITIFALEYFNLWTACQEEIRREEKVLRFLSAQEKPGEGD</sequence>
<name>A0A0M4CZQ0_9BACT</name>
<evidence type="ECO:0000313" key="4">
    <source>
        <dbReference type="Proteomes" id="UP000057158"/>
    </source>
</evidence>
<evidence type="ECO:0008006" key="5">
    <source>
        <dbReference type="Google" id="ProtNLM"/>
    </source>
</evidence>
<keyword evidence="2" id="KW-0812">Transmembrane</keyword>
<dbReference type="STRING" id="1603606.DSOUD_1259"/>
<feature type="region of interest" description="Disordered" evidence="1">
    <location>
        <begin position="1"/>
        <end position="26"/>
    </location>
</feature>
<accession>A0A0M4CZQ0</accession>
<feature type="transmembrane region" description="Helical" evidence="2">
    <location>
        <begin position="86"/>
        <end position="103"/>
    </location>
</feature>
<feature type="transmembrane region" description="Helical" evidence="2">
    <location>
        <begin position="138"/>
        <end position="157"/>
    </location>
</feature>
<keyword evidence="2" id="KW-1133">Transmembrane helix</keyword>
<dbReference type="KEGG" id="des:DSOUD_1259"/>